<reference evidence="1 2" key="1">
    <citation type="submission" date="2019-01" db="EMBL/GenBank/DDBJ databases">
        <title>Cytophagaceae bacterium strain CAR-16.</title>
        <authorList>
            <person name="Chen W.-M."/>
        </authorList>
    </citation>
    <scope>NUCLEOTIDE SEQUENCE [LARGE SCALE GENOMIC DNA]</scope>
    <source>
        <strain evidence="1 2">CAR-16</strain>
    </source>
</reference>
<accession>A0A4Q1BY51</accession>
<sequence>MKSIAKRFFLVFLSAWLLIGHVGLSYQVSDCLITGKKKFSWSLPVKNNSSSSDKTSISRAACYEYAHIQVKFSFDQQIKKTQLNAEVLASDSEFLVLCLDSLSPLLVHESKVYTFDSSPYFRPLTERLAFIQRYNI</sequence>
<organism evidence="1 2">
    <name type="scientific">Aquirufa rosea</name>
    <dbReference type="NCBI Taxonomy" id="2509241"/>
    <lineage>
        <taxon>Bacteria</taxon>
        <taxon>Pseudomonadati</taxon>
        <taxon>Bacteroidota</taxon>
        <taxon>Cytophagia</taxon>
        <taxon>Cytophagales</taxon>
        <taxon>Flectobacillaceae</taxon>
        <taxon>Aquirufa</taxon>
    </lineage>
</organism>
<evidence type="ECO:0000313" key="1">
    <source>
        <dbReference type="EMBL" id="RXK47658.1"/>
    </source>
</evidence>
<protein>
    <submittedName>
        <fullName evidence="1">Uncharacterized protein</fullName>
    </submittedName>
</protein>
<dbReference type="Proteomes" id="UP000289455">
    <property type="component" value="Unassembled WGS sequence"/>
</dbReference>
<dbReference type="EMBL" id="SDHY01000006">
    <property type="protein sequence ID" value="RXK47658.1"/>
    <property type="molecule type" value="Genomic_DNA"/>
</dbReference>
<proteinExistence type="predicted"/>
<comment type="caution">
    <text evidence="1">The sequence shown here is derived from an EMBL/GenBank/DDBJ whole genome shotgun (WGS) entry which is preliminary data.</text>
</comment>
<gene>
    <name evidence="1" type="ORF">ESB04_10495</name>
</gene>
<keyword evidence="2" id="KW-1185">Reference proteome</keyword>
<dbReference type="RefSeq" id="WP_129027698.1">
    <property type="nucleotide sequence ID" value="NZ_SDHY01000006.1"/>
</dbReference>
<dbReference type="AlphaFoldDB" id="A0A4Q1BY51"/>
<dbReference type="OrthoDB" id="9950205at2"/>
<name>A0A4Q1BY51_9BACT</name>
<evidence type="ECO:0000313" key="2">
    <source>
        <dbReference type="Proteomes" id="UP000289455"/>
    </source>
</evidence>